<dbReference type="AlphaFoldDB" id="A0A068RVL1"/>
<accession>A0A068RVL1</accession>
<gene>
    <name evidence="1" type="ORF">LCOR_04411.1</name>
</gene>
<sequence>MSNDNTNDQPLRDLEAEAPGVSLSQLLMDTESRGNHYLWTTLDDVDDDGVMDQQESDANDDCGENAAQVQGHVQEYLLRMQSKWLVMSRNMMSYYNTRTSPLDASLVLRGKLDSSSMLYLPRIFIWVPQILVNTSIATDVVMLR</sequence>
<dbReference type="Proteomes" id="UP000027586">
    <property type="component" value="Unassembled WGS sequence"/>
</dbReference>
<evidence type="ECO:0000313" key="2">
    <source>
        <dbReference type="Proteomes" id="UP000027586"/>
    </source>
</evidence>
<dbReference type="VEuPathDB" id="FungiDB:LCOR_04411.1"/>
<name>A0A068RVL1_9FUNG</name>
<proteinExistence type="predicted"/>
<reference evidence="1" key="1">
    <citation type="submission" date="2013-08" db="EMBL/GenBank/DDBJ databases">
        <title>Gene expansion shapes genome architecture in the human pathogen Lichtheimia corymbifera: an evolutionary genomics analysis in the ancient terrestrial Mucorales (Mucoromycotina).</title>
        <authorList>
            <person name="Schwartze V.U."/>
            <person name="Winter S."/>
            <person name="Shelest E."/>
            <person name="Marcet-Houben M."/>
            <person name="Horn F."/>
            <person name="Wehner S."/>
            <person name="Hoffmann K."/>
            <person name="Riege K."/>
            <person name="Sammeth M."/>
            <person name="Nowrousian M."/>
            <person name="Valiante V."/>
            <person name="Linde J."/>
            <person name="Jacobsen I.D."/>
            <person name="Marz M."/>
            <person name="Brakhage A.A."/>
            <person name="Gabaldon T."/>
            <person name="Bocker S."/>
            <person name="Voigt K."/>
        </authorList>
    </citation>
    <scope>NUCLEOTIDE SEQUENCE [LARGE SCALE GENOMIC DNA]</scope>
    <source>
        <strain evidence="1">FSU 9682</strain>
    </source>
</reference>
<protein>
    <submittedName>
        <fullName evidence="1">Uncharacterized protein</fullName>
    </submittedName>
</protein>
<comment type="caution">
    <text evidence="1">The sequence shown here is derived from an EMBL/GenBank/DDBJ whole genome shotgun (WGS) entry which is preliminary data.</text>
</comment>
<dbReference type="EMBL" id="CBTN010000015">
    <property type="protein sequence ID" value="CDH52996.1"/>
    <property type="molecule type" value="Genomic_DNA"/>
</dbReference>
<evidence type="ECO:0000313" key="1">
    <source>
        <dbReference type="EMBL" id="CDH52996.1"/>
    </source>
</evidence>
<keyword evidence="2" id="KW-1185">Reference proteome</keyword>
<organism evidence="1 2">
    <name type="scientific">Lichtheimia corymbifera JMRC:FSU:9682</name>
    <dbReference type="NCBI Taxonomy" id="1263082"/>
    <lineage>
        <taxon>Eukaryota</taxon>
        <taxon>Fungi</taxon>
        <taxon>Fungi incertae sedis</taxon>
        <taxon>Mucoromycota</taxon>
        <taxon>Mucoromycotina</taxon>
        <taxon>Mucoromycetes</taxon>
        <taxon>Mucorales</taxon>
        <taxon>Lichtheimiaceae</taxon>
        <taxon>Lichtheimia</taxon>
    </lineage>
</organism>